<keyword evidence="1" id="KW-0732">Signal</keyword>
<dbReference type="GO" id="GO:0005737">
    <property type="term" value="C:cytoplasm"/>
    <property type="evidence" value="ECO:0007669"/>
    <property type="project" value="TreeGrafter"/>
</dbReference>
<feature type="domain" description="Metallo-beta-lactamase" evidence="2">
    <location>
        <begin position="115"/>
        <end position="307"/>
    </location>
</feature>
<organism evidence="3 4">
    <name type="scientific">Pseudoduganella lurida</name>
    <dbReference type="NCBI Taxonomy" id="1036180"/>
    <lineage>
        <taxon>Bacteria</taxon>
        <taxon>Pseudomonadati</taxon>
        <taxon>Pseudomonadota</taxon>
        <taxon>Betaproteobacteria</taxon>
        <taxon>Burkholderiales</taxon>
        <taxon>Oxalobacteraceae</taxon>
        <taxon>Telluria group</taxon>
        <taxon>Pseudoduganella</taxon>
    </lineage>
</organism>
<proteinExistence type="predicted"/>
<dbReference type="Proteomes" id="UP000318431">
    <property type="component" value="Unassembled WGS sequence"/>
</dbReference>
<feature type="signal peptide" evidence="1">
    <location>
        <begin position="1"/>
        <end position="26"/>
    </location>
</feature>
<reference evidence="3 4" key="1">
    <citation type="journal article" date="2015" name="Stand. Genomic Sci.">
        <title>Genomic Encyclopedia of Bacterial and Archaeal Type Strains, Phase III: the genomes of soil and plant-associated and newly described type strains.</title>
        <authorList>
            <person name="Whitman W.B."/>
            <person name="Woyke T."/>
            <person name="Klenk H.P."/>
            <person name="Zhou Y."/>
            <person name="Lilburn T.G."/>
            <person name="Beck B.J."/>
            <person name="De Vos P."/>
            <person name="Vandamme P."/>
            <person name="Eisen J.A."/>
            <person name="Garrity G."/>
            <person name="Hugenholtz P."/>
            <person name="Kyrpides N.C."/>
        </authorList>
    </citation>
    <scope>NUCLEOTIDE SEQUENCE [LARGE SCALE GENOMIC DNA]</scope>
    <source>
        <strain evidence="3 4">CGMCC 1.10822</strain>
    </source>
</reference>
<sequence>MRMKNLSRGVLSLPLLAGCTSNPVHVAESPYAASAQFADGVFHNQEGFPGMAGAGNWRAGLRTLFRSKVDTVPKIAIPVRQLSAQVLDALDENANHLVRLGHSSLLLKLQGKYWLVDPVLSERASPVRFAGPRRYSEPPLRLEGLPDIEGVVISHDHYDHLDAPTIAFLANRARRYLVPLGLKARLVGMGVPAERVTELDWWQSATPDGLVVTATPAQHFSGRSPWDTNRTLWASWVFESAGERIFFSGDSGYFGGFRQIGERFGAFDAVCIENGAYDPAWPGIHMRPEETLQAFLDLRGKVLVPVHNGAFDLAFHPWGEPLDAIARLAETQGIALATPQLGEPITIGRARVNLHWWEGIR</sequence>
<dbReference type="OrthoDB" id="9805728at2"/>
<evidence type="ECO:0000256" key="1">
    <source>
        <dbReference type="SAM" id="SignalP"/>
    </source>
</evidence>
<comment type="caution">
    <text evidence="3">The sequence shown here is derived from an EMBL/GenBank/DDBJ whole genome shotgun (WGS) entry which is preliminary data.</text>
</comment>
<feature type="chain" id="PRO_5021772545" evidence="1">
    <location>
        <begin position="27"/>
        <end position="361"/>
    </location>
</feature>
<evidence type="ECO:0000259" key="2">
    <source>
        <dbReference type="Pfam" id="PF12706"/>
    </source>
</evidence>
<dbReference type="PROSITE" id="PS51257">
    <property type="entry name" value="PROKAR_LIPOPROTEIN"/>
    <property type="match status" value="1"/>
</dbReference>
<dbReference type="InterPro" id="IPR001279">
    <property type="entry name" value="Metallo-B-lactamas"/>
</dbReference>
<dbReference type="SUPFAM" id="SSF56281">
    <property type="entry name" value="Metallo-hydrolase/oxidoreductase"/>
    <property type="match status" value="1"/>
</dbReference>
<gene>
    <name evidence="3" type="ORF">IP91_01135</name>
</gene>
<protein>
    <submittedName>
        <fullName evidence="3">L-ascorbate metabolism protein UlaG (Beta-lactamase superfamily)</fullName>
    </submittedName>
</protein>
<dbReference type="Pfam" id="PF12706">
    <property type="entry name" value="Lactamase_B_2"/>
    <property type="match status" value="1"/>
</dbReference>
<dbReference type="InterPro" id="IPR036866">
    <property type="entry name" value="RibonucZ/Hydroxyglut_hydro"/>
</dbReference>
<evidence type="ECO:0000313" key="4">
    <source>
        <dbReference type="Proteomes" id="UP000318431"/>
    </source>
</evidence>
<dbReference type="AlphaFoldDB" id="A0A562RLY8"/>
<evidence type="ECO:0000313" key="3">
    <source>
        <dbReference type="EMBL" id="TWI70057.1"/>
    </source>
</evidence>
<dbReference type="Gene3D" id="3.60.15.10">
    <property type="entry name" value="Ribonuclease Z/Hydroxyacylglutathione hydrolase-like"/>
    <property type="match status" value="1"/>
</dbReference>
<dbReference type="PANTHER" id="PTHR15032">
    <property type="entry name" value="N-ACYL-PHOSPHATIDYLETHANOLAMINE-HYDROLYZING PHOSPHOLIPASE D"/>
    <property type="match status" value="1"/>
</dbReference>
<keyword evidence="4" id="KW-1185">Reference proteome</keyword>
<dbReference type="EMBL" id="VLLB01000001">
    <property type="protein sequence ID" value="TWI70057.1"/>
    <property type="molecule type" value="Genomic_DNA"/>
</dbReference>
<name>A0A562RLY8_9BURK</name>
<accession>A0A562RLY8</accession>
<dbReference type="RefSeq" id="WP_145647752.1">
    <property type="nucleotide sequence ID" value="NZ_VLLB01000001.1"/>
</dbReference>
<dbReference type="PANTHER" id="PTHR15032:SF4">
    <property type="entry name" value="N-ACYL-PHOSPHATIDYLETHANOLAMINE-HYDROLYZING PHOSPHOLIPASE D"/>
    <property type="match status" value="1"/>
</dbReference>